<dbReference type="PANTHER" id="PTHR10457">
    <property type="entry name" value="MEVALONATE KINASE/GALACTOKINASE"/>
    <property type="match status" value="1"/>
</dbReference>
<gene>
    <name evidence="14" type="primary">galK</name>
    <name evidence="14" type="ORF">HKD42_08335</name>
</gene>
<keyword evidence="6" id="KW-0067">ATP-binding</keyword>
<comment type="similarity">
    <text evidence="1">Belongs to the GHMP kinase family. GalK subfamily.</text>
</comment>
<keyword evidence="9" id="KW-0119">Carbohydrate metabolism</keyword>
<proteinExistence type="inferred from homology"/>
<keyword evidence="2 14" id="KW-0808">Transferase</keyword>
<feature type="domain" description="GHMP kinase N-terminal" evidence="11">
    <location>
        <begin position="84"/>
        <end position="156"/>
    </location>
</feature>
<keyword evidence="15" id="KW-1185">Reference proteome</keyword>
<dbReference type="EMBL" id="JABCRE010000003">
    <property type="protein sequence ID" value="NMW32066.1"/>
    <property type="molecule type" value="Genomic_DNA"/>
</dbReference>
<dbReference type="Pfam" id="PF10509">
    <property type="entry name" value="GalKase_gal_bdg"/>
    <property type="match status" value="1"/>
</dbReference>
<evidence type="ECO:0000259" key="11">
    <source>
        <dbReference type="Pfam" id="PF00288"/>
    </source>
</evidence>
<evidence type="ECO:0000256" key="6">
    <source>
        <dbReference type="ARBA" id="ARBA00022840"/>
    </source>
</evidence>
<evidence type="ECO:0000313" key="15">
    <source>
        <dbReference type="Proteomes" id="UP000561181"/>
    </source>
</evidence>
<dbReference type="InterPro" id="IPR019539">
    <property type="entry name" value="GalKase_N"/>
</dbReference>
<sequence>MGFTATSPGRVNLIGEHTDYNGGWVLPAALSVSLTITLSPRADRIVTIAAQGYTDTAQRSLDDAASGHWSDPALGALIEANSLKLLAGGADLKITSNIPAGSGLSSSAALIVTILKAAREAAGSAMSDTEIAVAARRVENNYIGVPCGIMDQMAVAIAQPGEAMSLDTATLDYHIVALPNSHDMVIIHSGQTRQLTDGRYAARKEECDAAKAVFVTEELCLLDPEDIEALVRIDPVLKRRTLHCATEHRRVLASITALEQGDIDRFGSLMNDSHASMRDDFEMSTPEIDLLVGDAIKLGATGARLTGGGFGGCIVACVDRRLRETWQAELLSSHPDARLIDAICPE</sequence>
<protein>
    <recommendedName>
        <fullName evidence="10">Galactokinase</fullName>
        <ecNumber evidence="10">2.7.1.6</ecNumber>
    </recommendedName>
</protein>
<dbReference type="Proteomes" id="UP000561181">
    <property type="component" value="Unassembled WGS sequence"/>
</dbReference>
<dbReference type="Pfam" id="PF00288">
    <property type="entry name" value="GHMP_kinases_N"/>
    <property type="match status" value="1"/>
</dbReference>
<comment type="caution">
    <text evidence="14">The sequence shown here is derived from an EMBL/GenBank/DDBJ whole genome shotgun (WGS) entry which is preliminary data.</text>
</comment>
<dbReference type="SUPFAM" id="SSF54211">
    <property type="entry name" value="Ribosomal protein S5 domain 2-like"/>
    <property type="match status" value="1"/>
</dbReference>
<dbReference type="InterPro" id="IPR036554">
    <property type="entry name" value="GHMP_kinase_C_sf"/>
</dbReference>
<evidence type="ECO:0000256" key="8">
    <source>
        <dbReference type="ARBA" id="ARBA00023144"/>
    </source>
</evidence>
<dbReference type="GO" id="GO:0046872">
    <property type="term" value="F:metal ion binding"/>
    <property type="evidence" value="ECO:0007669"/>
    <property type="project" value="UniProtKB-KW"/>
</dbReference>
<evidence type="ECO:0000259" key="13">
    <source>
        <dbReference type="Pfam" id="PF10509"/>
    </source>
</evidence>
<dbReference type="InterPro" id="IPR006206">
    <property type="entry name" value="Mevalonate/galactokinase"/>
</dbReference>
<dbReference type="InterPro" id="IPR014721">
    <property type="entry name" value="Ribsml_uS5_D2-typ_fold_subgr"/>
</dbReference>
<dbReference type="InterPro" id="IPR006204">
    <property type="entry name" value="GHMP_kinase_N_dom"/>
</dbReference>
<evidence type="ECO:0000256" key="9">
    <source>
        <dbReference type="ARBA" id="ARBA00023277"/>
    </source>
</evidence>
<evidence type="ECO:0000256" key="5">
    <source>
        <dbReference type="ARBA" id="ARBA00022777"/>
    </source>
</evidence>
<dbReference type="NCBIfam" id="TIGR00131">
    <property type="entry name" value="gal_kin"/>
    <property type="match status" value="1"/>
</dbReference>
<feature type="domain" description="Galactokinase N-terminal" evidence="13">
    <location>
        <begin position="3"/>
        <end position="40"/>
    </location>
</feature>
<dbReference type="PROSITE" id="PS00627">
    <property type="entry name" value="GHMP_KINASES_ATP"/>
    <property type="match status" value="1"/>
</dbReference>
<dbReference type="PRINTS" id="PR00473">
    <property type="entry name" value="GALCTOKINASE"/>
</dbReference>
<dbReference type="PANTHER" id="PTHR10457:SF7">
    <property type="entry name" value="GALACTOKINASE-RELATED"/>
    <property type="match status" value="1"/>
</dbReference>
<evidence type="ECO:0000256" key="10">
    <source>
        <dbReference type="NCBIfam" id="TIGR00131"/>
    </source>
</evidence>
<evidence type="ECO:0000256" key="2">
    <source>
        <dbReference type="ARBA" id="ARBA00022679"/>
    </source>
</evidence>
<name>A0A848QRA8_9SPHN</name>
<dbReference type="SUPFAM" id="SSF55060">
    <property type="entry name" value="GHMP Kinase, C-terminal domain"/>
    <property type="match status" value="1"/>
</dbReference>
<evidence type="ECO:0000313" key="14">
    <source>
        <dbReference type="EMBL" id="NMW32066.1"/>
    </source>
</evidence>
<dbReference type="FunFam" id="3.30.70.890:FF:000001">
    <property type="entry name" value="Galactokinase"/>
    <property type="match status" value="1"/>
</dbReference>
<dbReference type="GO" id="GO:0005524">
    <property type="term" value="F:ATP binding"/>
    <property type="evidence" value="ECO:0007669"/>
    <property type="project" value="UniProtKB-UniRule"/>
</dbReference>
<keyword evidence="8" id="KW-0299">Galactose metabolism</keyword>
<dbReference type="InterPro" id="IPR006203">
    <property type="entry name" value="GHMP_knse_ATP-bd_CS"/>
</dbReference>
<dbReference type="GO" id="GO:0006012">
    <property type="term" value="P:galactose metabolic process"/>
    <property type="evidence" value="ECO:0007669"/>
    <property type="project" value="UniProtKB-UniRule"/>
</dbReference>
<evidence type="ECO:0000256" key="4">
    <source>
        <dbReference type="ARBA" id="ARBA00022741"/>
    </source>
</evidence>
<dbReference type="InterPro" id="IPR013750">
    <property type="entry name" value="GHMP_kinase_C_dom"/>
</dbReference>
<evidence type="ECO:0000256" key="7">
    <source>
        <dbReference type="ARBA" id="ARBA00022842"/>
    </source>
</evidence>
<dbReference type="PRINTS" id="PR00959">
    <property type="entry name" value="MEVGALKINASE"/>
</dbReference>
<dbReference type="InterPro" id="IPR020568">
    <property type="entry name" value="Ribosomal_Su5_D2-typ_SF"/>
</dbReference>
<reference evidence="14 15" key="1">
    <citation type="submission" date="2020-04" db="EMBL/GenBank/DDBJ databases">
        <authorList>
            <person name="Liu A."/>
        </authorList>
    </citation>
    <scope>NUCLEOTIDE SEQUENCE [LARGE SCALE GENOMIC DNA]</scope>
    <source>
        <strain evidence="14 15">RZ02</strain>
    </source>
</reference>
<dbReference type="InterPro" id="IPR000705">
    <property type="entry name" value="Galactokinase"/>
</dbReference>
<dbReference type="Gene3D" id="3.30.70.890">
    <property type="entry name" value="GHMP kinase, C-terminal domain"/>
    <property type="match status" value="1"/>
</dbReference>
<dbReference type="GO" id="GO:0004335">
    <property type="term" value="F:galactokinase activity"/>
    <property type="evidence" value="ECO:0007669"/>
    <property type="project" value="UniProtKB-UniRule"/>
</dbReference>
<dbReference type="EC" id="2.7.1.6" evidence="10"/>
<accession>A0A848QRA8</accession>
<evidence type="ECO:0000259" key="12">
    <source>
        <dbReference type="Pfam" id="PF08544"/>
    </source>
</evidence>
<keyword evidence="4" id="KW-0547">Nucleotide-binding</keyword>
<dbReference type="PROSITE" id="PS00106">
    <property type="entry name" value="GALACTOKINASE"/>
    <property type="match status" value="1"/>
</dbReference>
<feature type="domain" description="GHMP kinase C-terminal" evidence="12">
    <location>
        <begin position="255"/>
        <end position="320"/>
    </location>
</feature>
<dbReference type="Pfam" id="PF08544">
    <property type="entry name" value="GHMP_kinases_C"/>
    <property type="match status" value="1"/>
</dbReference>
<dbReference type="AlphaFoldDB" id="A0A848QRA8"/>
<dbReference type="RefSeq" id="WP_170012399.1">
    <property type="nucleotide sequence ID" value="NZ_JABCRE010000003.1"/>
</dbReference>
<dbReference type="GO" id="GO:0005829">
    <property type="term" value="C:cytosol"/>
    <property type="evidence" value="ECO:0007669"/>
    <property type="project" value="TreeGrafter"/>
</dbReference>
<evidence type="ECO:0000256" key="3">
    <source>
        <dbReference type="ARBA" id="ARBA00022723"/>
    </source>
</evidence>
<dbReference type="InterPro" id="IPR019741">
    <property type="entry name" value="Galactokinase_CS"/>
</dbReference>
<keyword evidence="5 14" id="KW-0418">Kinase</keyword>
<keyword evidence="3" id="KW-0479">Metal-binding</keyword>
<evidence type="ECO:0000256" key="1">
    <source>
        <dbReference type="ARBA" id="ARBA00006566"/>
    </source>
</evidence>
<keyword evidence="7" id="KW-0460">Magnesium</keyword>
<dbReference type="Gene3D" id="3.30.230.10">
    <property type="match status" value="1"/>
</dbReference>
<organism evidence="14 15">
    <name type="scientific">Pontixanthobacter rizhaonensis</name>
    <dbReference type="NCBI Taxonomy" id="2730337"/>
    <lineage>
        <taxon>Bacteria</taxon>
        <taxon>Pseudomonadati</taxon>
        <taxon>Pseudomonadota</taxon>
        <taxon>Alphaproteobacteria</taxon>
        <taxon>Sphingomonadales</taxon>
        <taxon>Erythrobacteraceae</taxon>
        <taxon>Pontixanthobacter</taxon>
    </lineage>
</organism>
<dbReference type="PIRSF" id="PIRSF000530">
    <property type="entry name" value="Galactokinase"/>
    <property type="match status" value="1"/>
</dbReference>